<dbReference type="GO" id="GO:0008168">
    <property type="term" value="F:methyltransferase activity"/>
    <property type="evidence" value="ECO:0007669"/>
    <property type="project" value="UniProtKB-KW"/>
</dbReference>
<organism evidence="1 2">
    <name type="scientific">Aeromonas jandaei</name>
    <dbReference type="NCBI Taxonomy" id="650"/>
    <lineage>
        <taxon>Bacteria</taxon>
        <taxon>Pseudomonadati</taxon>
        <taxon>Pseudomonadota</taxon>
        <taxon>Gammaproteobacteria</taxon>
        <taxon>Aeromonadales</taxon>
        <taxon>Aeromonadaceae</taxon>
        <taxon>Aeromonas</taxon>
    </lineage>
</organism>
<sequence length="284" mass="31872">MEVCIACRSKNSIEKSYIKNGCQIYTCKACGLGFSDINNFSPSDYYSSEYFDGTHDDGYSDYVGSEVILRKEFRTIADRIAKSIGQRNESKLNLLEIGCAYGFFLKEASTQFKTCGIEISHEAAEFCQNEGLSVVSGEVNSKTLANFSNSDVIVMLDVIEHLTDPKETLALCSEHLNSGGMMYITTGDFSSFFAIALGKNWRLMTPPQHLWFFSQKSIEGLAKETGFEVVSIKKPWKIVPISLIVFQLLRIFGMKLSSRFEFLNKLGVPVNLFDAMHIVLKKKN</sequence>
<dbReference type="PANTHER" id="PTHR43861">
    <property type="entry name" value="TRANS-ACONITATE 2-METHYLTRANSFERASE-RELATED"/>
    <property type="match status" value="1"/>
</dbReference>
<dbReference type="Proteomes" id="UP000679312">
    <property type="component" value="Chromosome"/>
</dbReference>
<dbReference type="GO" id="GO:0032259">
    <property type="term" value="P:methylation"/>
    <property type="evidence" value="ECO:0007669"/>
    <property type="project" value="UniProtKB-KW"/>
</dbReference>
<dbReference type="Gene3D" id="3.40.50.150">
    <property type="entry name" value="Vaccinia Virus protein VP39"/>
    <property type="match status" value="1"/>
</dbReference>
<protein>
    <submittedName>
        <fullName evidence="1">Class I SAM-dependent methyltransferase</fullName>
    </submittedName>
</protein>
<name>A0ABD7EM41_AERJA</name>
<evidence type="ECO:0000313" key="2">
    <source>
        <dbReference type="Proteomes" id="UP000679312"/>
    </source>
</evidence>
<dbReference type="Pfam" id="PF13489">
    <property type="entry name" value="Methyltransf_23"/>
    <property type="match status" value="1"/>
</dbReference>
<dbReference type="RefSeq" id="WP_215803423.1">
    <property type="nucleotide sequence ID" value="NZ_CP053881.1"/>
</dbReference>
<evidence type="ECO:0000313" key="1">
    <source>
        <dbReference type="EMBL" id="QWL62252.1"/>
    </source>
</evidence>
<dbReference type="EMBL" id="CP053881">
    <property type="protein sequence ID" value="QWL62252.1"/>
    <property type="molecule type" value="Genomic_DNA"/>
</dbReference>
<dbReference type="InterPro" id="IPR029063">
    <property type="entry name" value="SAM-dependent_MTases_sf"/>
</dbReference>
<proteinExistence type="predicted"/>
<keyword evidence="1" id="KW-0808">Transferase</keyword>
<accession>A0ABD7EM41</accession>
<dbReference type="SUPFAM" id="SSF53335">
    <property type="entry name" value="S-adenosyl-L-methionine-dependent methyltransferases"/>
    <property type="match status" value="1"/>
</dbReference>
<reference evidence="1 2" key="1">
    <citation type="journal article" date="2021" name="Front. Microbiol.">
        <title>Prevalence and Genetic Analysis of Chromosomal mcr-3/7 in Aeromonas From U.S. Animal-Derived Samples.</title>
        <authorList>
            <person name="Wang Y."/>
            <person name="Hou N."/>
            <person name="Rasooly R."/>
            <person name="Gu Y."/>
            <person name="He X."/>
        </authorList>
    </citation>
    <scope>NUCLEOTIDE SEQUENCE [LARGE SCALE GENOMIC DNA]</scope>
    <source>
        <strain evidence="1 2">4608</strain>
    </source>
</reference>
<keyword evidence="1" id="KW-0489">Methyltransferase</keyword>
<gene>
    <name evidence="1" type="ORF">HQ399_08330</name>
</gene>
<dbReference type="CDD" id="cd02440">
    <property type="entry name" value="AdoMet_MTases"/>
    <property type="match status" value="1"/>
</dbReference>
<dbReference type="PANTHER" id="PTHR43861:SF6">
    <property type="entry name" value="METHYLTRANSFERASE TYPE 11"/>
    <property type="match status" value="1"/>
</dbReference>
<dbReference type="AlphaFoldDB" id="A0ABD7EM41"/>